<dbReference type="PROSITE" id="PS50005">
    <property type="entry name" value="TPR"/>
    <property type="match status" value="1"/>
</dbReference>
<dbReference type="PROSITE" id="PS50293">
    <property type="entry name" value="TPR_REGION"/>
    <property type="match status" value="1"/>
</dbReference>
<feature type="domain" description="Cyclic nucleotide-binding" evidence="3">
    <location>
        <begin position="390"/>
        <end position="439"/>
    </location>
</feature>
<evidence type="ECO:0000256" key="2">
    <source>
        <dbReference type="SAM" id="MobiDB-lite"/>
    </source>
</evidence>
<evidence type="ECO:0000256" key="1">
    <source>
        <dbReference type="PROSITE-ProRule" id="PRU00339"/>
    </source>
</evidence>
<evidence type="ECO:0000259" key="3">
    <source>
        <dbReference type="PROSITE" id="PS50042"/>
    </source>
</evidence>
<feature type="domain" description="Cyclic nucleotide-binding" evidence="3">
    <location>
        <begin position="265"/>
        <end position="370"/>
    </location>
</feature>
<dbReference type="Gene3D" id="2.60.120.10">
    <property type="entry name" value="Jelly Rolls"/>
    <property type="match status" value="2"/>
</dbReference>
<dbReference type="InterPro" id="IPR000595">
    <property type="entry name" value="cNMP-bd_dom"/>
</dbReference>
<protein>
    <recommendedName>
        <fullName evidence="3">Cyclic nucleotide-binding domain-containing protein</fullName>
    </recommendedName>
</protein>
<name>W4FKI3_APHAT</name>
<dbReference type="AlphaFoldDB" id="W4FKI3"/>
<dbReference type="RefSeq" id="XP_009843196.1">
    <property type="nucleotide sequence ID" value="XM_009844894.1"/>
</dbReference>
<feature type="domain" description="Cyclic nucleotide-binding" evidence="3">
    <location>
        <begin position="503"/>
        <end position="550"/>
    </location>
</feature>
<sequence length="633" mass="71937">MKRDYTLKHATSNRLLPKIERPLLQKKHSVPAICLTPIEAMSSKEAQLSARHVCHRTPSHFENIVKSNTWVLKNALASESSRPIRELHVRFSRAYASYRLHEFAKALADFSHCIDIEPAWHLAYYNRGCTYYKLGRLDDAVRDISKAVKYDPKNKVYLESRATLLRERGNFKEAIEDYNRLDALIIKGDDEDQEVLRDDDRPTSSTSSSPPKPPVLNRRYSTIGKIVLAEDGLHPSLASLLHLPHEERTRFDIVNALPLAKAWRFFQQQSESVMESFLMAGDLESVPARSHIFRQGDDADSFYILLTGSVAVSVEMFENGTITSKKVCTLLPGDGFGEPREIQGPRRATVTALSNVHCLVVRHTLYQHAMRDHMLSVFEEKCHVLRHCRVFETCTPAVVEQIAQLSSVLLFEPYRTILKAGELVDKLFVIKRGVCHVTKSLALDPKRTPEAKRPSSVANNMKKKKSYDGSWVVDNGWQLTNPRLRNEFLDMDQDHSSSSSYMEVTVATLTTGQVFGEVCVLRPNQPSTINVTSTTMVEVLELTQEGLAQINLKYNSRTMNALQESFLFHNPPNPKIAQLYKERDTWQHDKARIIRDVLNRGKQTGLVKRGAANATTKHLDGLHHRSSFYDNHL</sequence>
<dbReference type="STRING" id="112090.W4FKI3"/>
<dbReference type="GeneID" id="20818462"/>
<dbReference type="SMART" id="SM00100">
    <property type="entry name" value="cNMP"/>
    <property type="match status" value="2"/>
</dbReference>
<feature type="region of interest" description="Disordered" evidence="2">
    <location>
        <begin position="193"/>
        <end position="217"/>
    </location>
</feature>
<keyword evidence="1" id="KW-0802">TPR repeat</keyword>
<accession>W4FKI3</accession>
<dbReference type="VEuPathDB" id="FungiDB:H257_16466"/>
<dbReference type="PROSITE" id="PS50042">
    <property type="entry name" value="CNMP_BINDING_3"/>
    <property type="match status" value="3"/>
</dbReference>
<dbReference type="Pfam" id="PF00027">
    <property type="entry name" value="cNMP_binding"/>
    <property type="match status" value="1"/>
</dbReference>
<feature type="repeat" description="TPR" evidence="1">
    <location>
        <begin position="121"/>
        <end position="154"/>
    </location>
</feature>
<dbReference type="InterPro" id="IPR011990">
    <property type="entry name" value="TPR-like_helical_dom_sf"/>
</dbReference>
<dbReference type="Gene3D" id="1.25.40.10">
    <property type="entry name" value="Tetratricopeptide repeat domain"/>
    <property type="match status" value="1"/>
</dbReference>
<dbReference type="InterPro" id="IPR019734">
    <property type="entry name" value="TPR_rpt"/>
</dbReference>
<dbReference type="EMBL" id="KI913199">
    <property type="protein sequence ID" value="ETV67381.1"/>
    <property type="molecule type" value="Genomic_DNA"/>
</dbReference>
<organism evidence="4">
    <name type="scientific">Aphanomyces astaci</name>
    <name type="common">Crayfish plague agent</name>
    <dbReference type="NCBI Taxonomy" id="112090"/>
    <lineage>
        <taxon>Eukaryota</taxon>
        <taxon>Sar</taxon>
        <taxon>Stramenopiles</taxon>
        <taxon>Oomycota</taxon>
        <taxon>Saprolegniomycetes</taxon>
        <taxon>Saprolegniales</taxon>
        <taxon>Verrucalvaceae</taxon>
        <taxon>Aphanomyces</taxon>
    </lineage>
</organism>
<dbReference type="SUPFAM" id="SSF48452">
    <property type="entry name" value="TPR-like"/>
    <property type="match status" value="1"/>
</dbReference>
<evidence type="ECO:0000313" key="4">
    <source>
        <dbReference type="EMBL" id="ETV67381.1"/>
    </source>
</evidence>
<reference evidence="4" key="1">
    <citation type="submission" date="2013-12" db="EMBL/GenBank/DDBJ databases">
        <title>The Genome Sequence of Aphanomyces astaci APO3.</title>
        <authorList>
            <consortium name="The Broad Institute Genomics Platform"/>
            <person name="Russ C."/>
            <person name="Tyler B."/>
            <person name="van West P."/>
            <person name="Dieguez-Uribeondo J."/>
            <person name="Young S.K."/>
            <person name="Zeng Q."/>
            <person name="Gargeya S."/>
            <person name="Fitzgerald M."/>
            <person name="Abouelleil A."/>
            <person name="Alvarado L."/>
            <person name="Chapman S.B."/>
            <person name="Gainer-Dewar J."/>
            <person name="Goldberg J."/>
            <person name="Griggs A."/>
            <person name="Gujja S."/>
            <person name="Hansen M."/>
            <person name="Howarth C."/>
            <person name="Imamovic A."/>
            <person name="Ireland A."/>
            <person name="Larimer J."/>
            <person name="McCowan C."/>
            <person name="Murphy C."/>
            <person name="Pearson M."/>
            <person name="Poon T.W."/>
            <person name="Priest M."/>
            <person name="Roberts A."/>
            <person name="Saif S."/>
            <person name="Shea T."/>
            <person name="Sykes S."/>
            <person name="Wortman J."/>
            <person name="Nusbaum C."/>
            <person name="Birren B."/>
        </authorList>
    </citation>
    <scope>NUCLEOTIDE SEQUENCE [LARGE SCALE GENOMIC DNA]</scope>
    <source>
        <strain evidence="4">APO3</strain>
    </source>
</reference>
<dbReference type="PANTHER" id="PTHR23011:SF28">
    <property type="entry name" value="CYCLIC NUCLEOTIDE-BINDING DOMAIN CONTAINING PROTEIN"/>
    <property type="match status" value="1"/>
</dbReference>
<proteinExistence type="predicted"/>
<gene>
    <name evidence="4" type="ORF">H257_16466</name>
</gene>
<dbReference type="InterPro" id="IPR018490">
    <property type="entry name" value="cNMP-bd_dom_sf"/>
</dbReference>
<dbReference type="CDD" id="cd00038">
    <property type="entry name" value="CAP_ED"/>
    <property type="match status" value="1"/>
</dbReference>
<dbReference type="PANTHER" id="PTHR23011">
    <property type="entry name" value="CYCLIC NUCLEOTIDE-BINDING DOMAIN CONTAINING PROTEIN"/>
    <property type="match status" value="1"/>
</dbReference>
<dbReference type="SUPFAM" id="SSF51206">
    <property type="entry name" value="cAMP-binding domain-like"/>
    <property type="match status" value="2"/>
</dbReference>
<dbReference type="Pfam" id="PF00515">
    <property type="entry name" value="TPR_1"/>
    <property type="match status" value="1"/>
</dbReference>
<dbReference type="OrthoDB" id="629492at2759"/>
<dbReference type="InterPro" id="IPR014710">
    <property type="entry name" value="RmlC-like_jellyroll"/>
</dbReference>
<dbReference type="SMART" id="SM00028">
    <property type="entry name" value="TPR"/>
    <property type="match status" value="3"/>
</dbReference>